<comment type="subcellular location">
    <subcellularLocation>
        <location evidence="2">Cell membrane</location>
        <topology evidence="2">Multi-pass membrane protein</topology>
    </subcellularLocation>
    <subcellularLocation>
        <location evidence="1">Endosome membrane</location>
        <topology evidence="1">Multi-pass membrane protein</topology>
    </subcellularLocation>
</comment>
<dbReference type="GO" id="GO:0005886">
    <property type="term" value="C:plasma membrane"/>
    <property type="evidence" value="ECO:0007669"/>
    <property type="project" value="UniProtKB-SubCell"/>
</dbReference>
<dbReference type="PANTHER" id="PTHR12127:SF7">
    <property type="entry name" value="SD02261P"/>
    <property type="match status" value="1"/>
</dbReference>
<evidence type="ECO:0000256" key="14">
    <source>
        <dbReference type="SAM" id="Phobius"/>
    </source>
</evidence>
<feature type="transmembrane region" description="Helical" evidence="14">
    <location>
        <begin position="440"/>
        <end position="460"/>
    </location>
</feature>
<dbReference type="PANTHER" id="PTHR12127">
    <property type="entry name" value="MUCOLIPIN"/>
    <property type="match status" value="1"/>
</dbReference>
<dbReference type="AlphaFoldDB" id="A0A8J9YXT2"/>
<evidence type="ECO:0000256" key="1">
    <source>
        <dbReference type="ARBA" id="ARBA00004337"/>
    </source>
</evidence>
<comment type="catalytic activity">
    <reaction evidence="12">
        <text>Ca(2+)(in) = Ca(2+)(out)</text>
        <dbReference type="Rhea" id="RHEA:29671"/>
        <dbReference type="ChEBI" id="CHEBI:29108"/>
    </reaction>
</comment>
<keyword evidence="6" id="KW-0967">Endosome</keyword>
<feature type="compositionally biased region" description="Low complexity" evidence="13">
    <location>
        <begin position="34"/>
        <end position="43"/>
    </location>
</feature>
<feature type="transmembrane region" description="Helical" evidence="14">
    <location>
        <begin position="548"/>
        <end position="570"/>
    </location>
</feature>
<feature type="transmembrane region" description="Helical" evidence="14">
    <location>
        <begin position="480"/>
        <end position="502"/>
    </location>
</feature>
<dbReference type="InterPro" id="IPR013122">
    <property type="entry name" value="PKD1_2_channel"/>
</dbReference>
<organism evidence="17 18">
    <name type="scientific">Branchiostoma lanceolatum</name>
    <name type="common">Common lancelet</name>
    <name type="synonym">Amphioxus lanceolatum</name>
    <dbReference type="NCBI Taxonomy" id="7740"/>
    <lineage>
        <taxon>Eukaryota</taxon>
        <taxon>Metazoa</taxon>
        <taxon>Chordata</taxon>
        <taxon>Cephalochordata</taxon>
        <taxon>Leptocardii</taxon>
        <taxon>Amphioxiformes</taxon>
        <taxon>Branchiostomatidae</taxon>
        <taxon>Branchiostoma</taxon>
    </lineage>
</organism>
<dbReference type="InterPro" id="IPR039031">
    <property type="entry name" value="Mucolipin"/>
</dbReference>
<evidence type="ECO:0000256" key="11">
    <source>
        <dbReference type="ARBA" id="ARBA00023303"/>
    </source>
</evidence>
<reference evidence="17" key="1">
    <citation type="submission" date="2022-01" db="EMBL/GenBank/DDBJ databases">
        <authorList>
            <person name="Braso-Vives M."/>
        </authorList>
    </citation>
    <scope>NUCLEOTIDE SEQUENCE</scope>
</reference>
<dbReference type="Pfam" id="PF21381">
    <property type="entry name" value="MCLN_ECD"/>
    <property type="match status" value="1"/>
</dbReference>
<dbReference type="EMBL" id="OV696698">
    <property type="protein sequence ID" value="CAH1243605.1"/>
    <property type="molecule type" value="Genomic_DNA"/>
</dbReference>
<keyword evidence="10" id="KW-1015">Disulfide bond</keyword>
<name>A0A8J9YXT2_BRALA</name>
<dbReference type="InterPro" id="IPR049134">
    <property type="entry name" value="MCLN_ECD"/>
</dbReference>
<gene>
    <name evidence="17" type="primary">MCOLN3</name>
    <name evidence="17" type="ORF">BLAG_LOCUS6528</name>
</gene>
<evidence type="ECO:0000313" key="17">
    <source>
        <dbReference type="EMBL" id="CAH1243605.1"/>
    </source>
</evidence>
<evidence type="ECO:0000259" key="15">
    <source>
        <dbReference type="Pfam" id="PF08016"/>
    </source>
</evidence>
<feature type="transmembrane region" description="Helical" evidence="14">
    <location>
        <begin position="342"/>
        <end position="362"/>
    </location>
</feature>
<accession>A0A8J9YXT2</accession>
<dbReference type="CDD" id="cd21050">
    <property type="entry name" value="ELD_TRPML"/>
    <property type="match status" value="1"/>
</dbReference>
<evidence type="ECO:0000256" key="7">
    <source>
        <dbReference type="ARBA" id="ARBA00022989"/>
    </source>
</evidence>
<keyword evidence="4" id="KW-1003">Cell membrane</keyword>
<dbReference type="GO" id="GO:0072345">
    <property type="term" value="F:NAADP-sensitive calcium-release channel activity"/>
    <property type="evidence" value="ECO:0007669"/>
    <property type="project" value="TreeGrafter"/>
</dbReference>
<evidence type="ECO:0000256" key="4">
    <source>
        <dbReference type="ARBA" id="ARBA00022475"/>
    </source>
</evidence>
<dbReference type="FunFam" id="1.10.287.70:FF:000033">
    <property type="entry name" value="Mucolipin 1"/>
    <property type="match status" value="1"/>
</dbReference>
<evidence type="ECO:0000256" key="13">
    <source>
        <dbReference type="SAM" id="MobiDB-lite"/>
    </source>
</evidence>
<keyword evidence="8" id="KW-0406">Ion transport</keyword>
<evidence type="ECO:0000256" key="2">
    <source>
        <dbReference type="ARBA" id="ARBA00004651"/>
    </source>
</evidence>
<evidence type="ECO:0000256" key="9">
    <source>
        <dbReference type="ARBA" id="ARBA00023136"/>
    </source>
</evidence>
<dbReference type="Gene3D" id="1.10.287.70">
    <property type="match status" value="1"/>
</dbReference>
<dbReference type="Pfam" id="PF08016">
    <property type="entry name" value="PKD_channel"/>
    <property type="match status" value="1"/>
</dbReference>
<keyword evidence="7 14" id="KW-1133">Transmembrane helix</keyword>
<keyword evidence="9 14" id="KW-0472">Membrane</keyword>
<proteinExistence type="predicted"/>
<dbReference type="Proteomes" id="UP000838412">
    <property type="component" value="Chromosome 13"/>
</dbReference>
<evidence type="ECO:0000256" key="8">
    <source>
        <dbReference type="ARBA" id="ARBA00023065"/>
    </source>
</evidence>
<feature type="region of interest" description="Disordered" evidence="13">
    <location>
        <begin position="1"/>
        <end position="48"/>
    </location>
</feature>
<evidence type="ECO:0000256" key="6">
    <source>
        <dbReference type="ARBA" id="ARBA00022753"/>
    </source>
</evidence>
<protein>
    <submittedName>
        <fullName evidence="17">MCOLN3 protein</fullName>
    </submittedName>
</protein>
<evidence type="ECO:0000256" key="10">
    <source>
        <dbReference type="ARBA" id="ARBA00023157"/>
    </source>
</evidence>
<dbReference type="GO" id="GO:0005765">
    <property type="term" value="C:lysosomal membrane"/>
    <property type="evidence" value="ECO:0007669"/>
    <property type="project" value="TreeGrafter"/>
</dbReference>
<feature type="transmembrane region" description="Helical" evidence="14">
    <location>
        <begin position="398"/>
        <end position="420"/>
    </location>
</feature>
<keyword evidence="3" id="KW-0813">Transport</keyword>
<evidence type="ECO:0000313" key="18">
    <source>
        <dbReference type="Proteomes" id="UP000838412"/>
    </source>
</evidence>
<keyword evidence="5 14" id="KW-0812">Transmembrane</keyword>
<dbReference type="GO" id="GO:0010008">
    <property type="term" value="C:endosome membrane"/>
    <property type="evidence" value="ECO:0007669"/>
    <property type="project" value="UniProtKB-SubCell"/>
</dbReference>
<dbReference type="OrthoDB" id="263481at2759"/>
<sequence>MSRRRGGKDRELIDTASINGTMNASRVRDRSHSSVDPSQSSPVLQHQNVSINSVTSTGSIVTPHMEDRMRRKLKYFFMNPCEKYRARGRKPYKLTLQVFKIIMVTVQVCLFGVSQFSVVTFSEENATAFRHLFLKDWDPGYDQTYYPKTSPVYAVYNKEVFYEKLNFIWTQFYDIKVDAIGSYDFADVDGKPIPMQICHENFQSGVIFADNNTYIFDPTMVKECINVTAPTPGLNETIRDRLKKHNFTINFDSLIKLEVHLVIRSIHLQQTTKYSTPNCIQFNVTILYDNSNHDGRIGISLTQQKNFLRCHALTDEKAMHVGTEGDTNYTGTILPLAQRFNLISIFDMVVVGTSLMSCILCLRSLIKGWRLKSEFVHFFKINYNKDLSFSDRMDFINFWYVMIVISDILTCSGGVIKILIENKIGGGPSSFIGFFDLYDTCSLMLGTAALLVWVGVLNYLNFFRQYNILILTMKASAPNVLRFLLCATLLYMGFAFAGWLILGPYHIKFRTLNTASECMYSLINGDDMFATFYEMGQTSWLPWLYSRFYLYIFISLFIYVVLSMMISIIMDVYEAVKDYQENGFPKTDLHEFIECCEDRPESGCYRLEGETAYSIFCCCRRGRGRTNSYEPLEVES</sequence>
<evidence type="ECO:0000256" key="5">
    <source>
        <dbReference type="ARBA" id="ARBA00022692"/>
    </source>
</evidence>
<evidence type="ECO:0000259" key="16">
    <source>
        <dbReference type="Pfam" id="PF21381"/>
    </source>
</evidence>
<evidence type="ECO:0000256" key="12">
    <source>
        <dbReference type="ARBA" id="ARBA00036634"/>
    </source>
</evidence>
<keyword evidence="11" id="KW-0407">Ion channel</keyword>
<feature type="domain" description="Mucolipin extracytosolic" evidence="16">
    <location>
        <begin position="118"/>
        <end position="310"/>
    </location>
</feature>
<evidence type="ECO:0000256" key="3">
    <source>
        <dbReference type="ARBA" id="ARBA00022448"/>
    </source>
</evidence>
<keyword evidence="18" id="KW-1185">Reference proteome</keyword>
<feature type="domain" description="Polycystin cation channel PKD1/PKD2" evidence="15">
    <location>
        <begin position="441"/>
        <end position="576"/>
    </location>
</feature>